<dbReference type="GO" id="GO:0009317">
    <property type="term" value="C:acetyl-CoA carboxylase complex"/>
    <property type="evidence" value="ECO:0007669"/>
    <property type="project" value="TreeGrafter"/>
</dbReference>
<keyword evidence="4" id="KW-1185">Reference proteome</keyword>
<dbReference type="STRING" id="1707952.A6A03_11330"/>
<dbReference type="Pfam" id="PF01039">
    <property type="entry name" value="Carboxyl_trans"/>
    <property type="match status" value="1"/>
</dbReference>
<comment type="caution">
    <text evidence="3">The sequence shown here is derived from an EMBL/GenBank/DDBJ whole genome shotgun (WGS) entry which is preliminary data.</text>
</comment>
<dbReference type="AlphaFoldDB" id="A0A178MDN7"/>
<dbReference type="GO" id="GO:0016740">
    <property type="term" value="F:transferase activity"/>
    <property type="evidence" value="ECO:0007669"/>
    <property type="project" value="UniProtKB-KW"/>
</dbReference>
<dbReference type="InterPro" id="IPR011762">
    <property type="entry name" value="COA_CT_N"/>
</dbReference>
<protein>
    <submittedName>
        <fullName evidence="3">Methylmalonyl-CoA carboxyltransferase</fullName>
    </submittedName>
</protein>
<dbReference type="PROSITE" id="PS50989">
    <property type="entry name" value="COA_CT_CTER"/>
    <property type="match status" value="1"/>
</dbReference>
<dbReference type="SUPFAM" id="SSF52096">
    <property type="entry name" value="ClpP/crotonase"/>
    <property type="match status" value="2"/>
</dbReference>
<evidence type="ECO:0000259" key="1">
    <source>
        <dbReference type="PROSITE" id="PS50980"/>
    </source>
</evidence>
<dbReference type="FunFam" id="3.90.226.10:FF:000016">
    <property type="entry name" value="Propionyl-CoA carboxylase, beta subunit"/>
    <property type="match status" value="1"/>
</dbReference>
<feature type="domain" description="CoA carboxyltransferase C-terminal" evidence="2">
    <location>
        <begin position="261"/>
        <end position="507"/>
    </location>
</feature>
<dbReference type="InterPro" id="IPR034733">
    <property type="entry name" value="AcCoA_carboxyl_beta"/>
</dbReference>
<dbReference type="InterPro" id="IPR011763">
    <property type="entry name" value="COA_CT_C"/>
</dbReference>
<evidence type="ECO:0000259" key="2">
    <source>
        <dbReference type="PROSITE" id="PS50989"/>
    </source>
</evidence>
<dbReference type="PROSITE" id="PS50980">
    <property type="entry name" value="COA_CT_NTER"/>
    <property type="match status" value="1"/>
</dbReference>
<dbReference type="Proteomes" id="UP000078287">
    <property type="component" value="Unassembled WGS sequence"/>
</dbReference>
<dbReference type="PANTHER" id="PTHR43842:SF2">
    <property type="entry name" value="PROPIONYL-COA CARBOXYLASE BETA CHAIN, MITOCHONDRIAL"/>
    <property type="match status" value="1"/>
</dbReference>
<proteinExistence type="predicted"/>
<accession>A0A178MDN7</accession>
<sequence length="514" mass="55759">MESPEEQLERLRNLRERAMQGGGPDRIAQQHARGKLTARERLALLLDAGSFQEIGALATSITEDEEQRIPGDGTVTGFGKINGRRVAVYAQDFTVMGGSFSAVQANKICRMQDLAIESGIPIIGLNDSGGARIQEGVRSLAAYGEVFVRNVMASGVVPQISAILGPCAGGAVYSPALTDFVIMSESTGYMFLTGPDVIKAVSGRDISTQELGGAAVHCARSGVAHLSAPDDRAVIELIKRLLSYLPQNNNEDPPQIMPYDRADRQEPALNALVPADERQGYDIHTLIDLVFDHDSFLEIQPLFAPNAVVGFARLDGYAVGVVANQPAVMAGVLDIDSSDKIARFVRICDAFNVPIITFVDTTGFLPGIEQEYGGVIRHGAKIIYAYSEATVPKISVVVRKAIGGAYVAMSSKQLRCDLNFAWPSAQIAVMGAEGAVRILRRDELRAAADPSQLMAEFVAEYRRKFFNPYHAADLGQIDEVIEPAETRPRLIRALEILRTKVQQNPPRKHGLYPS</sequence>
<dbReference type="PANTHER" id="PTHR43842">
    <property type="entry name" value="PROPIONYL-COA CARBOXYLASE BETA CHAIN"/>
    <property type="match status" value="1"/>
</dbReference>
<name>A0A178MDN7_9CHLR</name>
<dbReference type="InterPro" id="IPR051047">
    <property type="entry name" value="AccD/PCCB"/>
</dbReference>
<organism evidence="3 4">
    <name type="scientific">Chloroflexus islandicus</name>
    <dbReference type="NCBI Taxonomy" id="1707952"/>
    <lineage>
        <taxon>Bacteria</taxon>
        <taxon>Bacillati</taxon>
        <taxon>Chloroflexota</taxon>
        <taxon>Chloroflexia</taxon>
        <taxon>Chloroflexales</taxon>
        <taxon>Chloroflexineae</taxon>
        <taxon>Chloroflexaceae</taxon>
        <taxon>Chloroflexus</taxon>
    </lineage>
</organism>
<feature type="domain" description="CoA carboxyltransferase N-terminal" evidence="1">
    <location>
        <begin position="1"/>
        <end position="257"/>
    </location>
</feature>
<dbReference type="GO" id="GO:0004658">
    <property type="term" value="F:propionyl-CoA carboxylase activity"/>
    <property type="evidence" value="ECO:0007669"/>
    <property type="project" value="TreeGrafter"/>
</dbReference>
<evidence type="ECO:0000313" key="4">
    <source>
        <dbReference type="Proteomes" id="UP000078287"/>
    </source>
</evidence>
<evidence type="ECO:0000313" key="3">
    <source>
        <dbReference type="EMBL" id="OAN46892.1"/>
    </source>
</evidence>
<dbReference type="Gene3D" id="3.90.226.10">
    <property type="entry name" value="2-enoyl-CoA Hydratase, Chain A, domain 1"/>
    <property type="match status" value="2"/>
</dbReference>
<dbReference type="OrthoDB" id="9803706at2"/>
<dbReference type="InterPro" id="IPR029045">
    <property type="entry name" value="ClpP/crotonase-like_dom_sf"/>
</dbReference>
<dbReference type="RefSeq" id="WP_066785134.1">
    <property type="nucleotide sequence ID" value="NZ_LWQS01000041.1"/>
</dbReference>
<gene>
    <name evidence="3" type="ORF">A6A03_11330</name>
</gene>
<dbReference type="EMBL" id="LWQS01000041">
    <property type="protein sequence ID" value="OAN46892.1"/>
    <property type="molecule type" value="Genomic_DNA"/>
</dbReference>
<keyword evidence="3" id="KW-0808">Transferase</keyword>
<reference evidence="3 4" key="1">
    <citation type="submission" date="2016-04" db="EMBL/GenBank/DDBJ databases">
        <title>Chloroflexus islandicus sp. nov., a thermophilic filamentous anoxygenic phototrophic bacterium from geyser Strokkur (Iceland).</title>
        <authorList>
            <person name="Gaisin V.A."/>
            <person name="Kalashnikov A.M."/>
            <person name="Sukhacheva M.V."/>
            <person name="Grouzdev D.S."/>
            <person name="Ivanov T.M."/>
            <person name="Kuznetsov B."/>
            <person name="Gorlenko V.M."/>
        </authorList>
    </citation>
    <scope>NUCLEOTIDE SEQUENCE [LARGE SCALE GENOMIC DNA]</scope>
    <source>
        <strain evidence="4">isl-2</strain>
    </source>
</reference>